<evidence type="ECO:0000256" key="6">
    <source>
        <dbReference type="ARBA" id="ARBA00023157"/>
    </source>
</evidence>
<dbReference type="SMART" id="SM00041">
    <property type="entry name" value="CT"/>
    <property type="match status" value="1"/>
</dbReference>
<dbReference type="AlphaFoldDB" id="A0A8C2NQR9"/>
<comment type="subcellular location">
    <subcellularLocation>
        <location evidence="1 11">Secreted</location>
    </subcellularLocation>
</comment>
<dbReference type="GO" id="GO:0048731">
    <property type="term" value="P:system development"/>
    <property type="evidence" value="ECO:0007669"/>
    <property type="project" value="UniProtKB-ARBA"/>
</dbReference>
<evidence type="ECO:0000256" key="1">
    <source>
        <dbReference type="ARBA" id="ARBA00004613"/>
    </source>
</evidence>
<keyword evidence="4 11" id="KW-0964">Secreted</keyword>
<dbReference type="InterPro" id="IPR016860">
    <property type="entry name" value="Cerberus"/>
</dbReference>
<keyword evidence="5" id="KW-0732">Signal</keyword>
<dbReference type="GO" id="GO:0032926">
    <property type="term" value="P:negative regulation of activin receptor signaling pathway"/>
    <property type="evidence" value="ECO:0007669"/>
    <property type="project" value="UniProtKB-ARBA"/>
</dbReference>
<dbReference type="PROSITE" id="PS01225">
    <property type="entry name" value="CTCK_2"/>
    <property type="match status" value="1"/>
</dbReference>
<dbReference type="GO" id="GO:0005125">
    <property type="term" value="F:cytokine activity"/>
    <property type="evidence" value="ECO:0007669"/>
    <property type="project" value="UniProtKB-KW"/>
</dbReference>
<dbReference type="GO" id="GO:0005615">
    <property type="term" value="C:extracellular space"/>
    <property type="evidence" value="ECO:0007669"/>
    <property type="project" value="UniProtKB-KW"/>
</dbReference>
<dbReference type="PANTHER" id="PTHR15273">
    <property type="entry name" value="DAN DOMAIN FAMILY MEMBER 5"/>
    <property type="match status" value="1"/>
</dbReference>
<organism evidence="14">
    <name type="scientific">Capra hircus</name>
    <name type="common">Goat</name>
    <dbReference type="NCBI Taxonomy" id="9925"/>
    <lineage>
        <taxon>Eukaryota</taxon>
        <taxon>Metazoa</taxon>
        <taxon>Chordata</taxon>
        <taxon>Craniata</taxon>
        <taxon>Vertebrata</taxon>
        <taxon>Euteleostomi</taxon>
        <taxon>Mammalia</taxon>
        <taxon>Eutheria</taxon>
        <taxon>Laurasiatheria</taxon>
        <taxon>Artiodactyla</taxon>
        <taxon>Ruminantia</taxon>
        <taxon>Pecora</taxon>
        <taxon>Bovidae</taxon>
        <taxon>Caprinae</taxon>
        <taxon>Capra</taxon>
    </lineage>
</organism>
<accession>A0A8C2NQR9</accession>
<dbReference type="Gene3D" id="2.10.90.10">
    <property type="entry name" value="Cystine-knot cytokines"/>
    <property type="match status" value="1"/>
</dbReference>
<keyword evidence="6" id="KW-1015">Disulfide bond</keyword>
<dbReference type="Ensembl" id="ENSCHIT00010012490.1">
    <property type="protein sequence ID" value="ENSCHIP00010008877.1"/>
    <property type="gene ID" value="ENSCHIG00010006571.1"/>
</dbReference>
<evidence type="ECO:0000259" key="13">
    <source>
        <dbReference type="PROSITE" id="PS01225"/>
    </source>
</evidence>
<sequence length="324" mass="36677">MCLLCLATDHLPSHPTRQVSIYSISLVTVLQGVNLFLGLTVCESARSGPNSMPLLFLQLLVLLPLGEAVQRGDGRQRHSTVSLMLLERNRRELSVGTQEEVEEKPDLFVAVPHLIGASPAEEGQRQREKMLSRFGRFWKKPERELHPSQGLVSEQIFSRTWGLTQPKDRMPVEKSPLREEAKKFWHHFMFRMSPASQGIILPIKSHEVHQETCRTVPFSQTITHEDCEKVVVQNNLCFGKCGSLPSPEAVQHPHTFCSHCLPAKFTTRHLELNCTGLAMVVKVVMLVEECQCMVKTEHQHGYPEQAGFRAEFHVQDPFIPGFST</sequence>
<dbReference type="PANTHER" id="PTHR15273:SF4">
    <property type="entry name" value="CERBERUS"/>
    <property type="match status" value="1"/>
</dbReference>
<proteinExistence type="inferred from homology"/>
<protein>
    <recommendedName>
        <fullName evidence="9">Cerberus</fullName>
    </recommendedName>
    <alternativeName>
        <fullName evidence="10">Cerberus-related protein</fullName>
    </alternativeName>
</protein>
<dbReference type="GO" id="GO:0048513">
    <property type="term" value="P:animal organ development"/>
    <property type="evidence" value="ECO:0007669"/>
    <property type="project" value="UniProtKB-ARBA"/>
</dbReference>
<reference evidence="14" key="1">
    <citation type="submission" date="2019-03" db="EMBL/GenBank/DDBJ databases">
        <title>Genome sequencing and reference-guided assembly of Black Bengal Goat (Capra hircus).</title>
        <authorList>
            <person name="Siddiki A.Z."/>
            <person name="Baten A."/>
            <person name="Billah M."/>
            <person name="Alam M.A.U."/>
            <person name="Shawrob K.S.M."/>
            <person name="Saha S."/>
            <person name="Chowdhury M."/>
            <person name="Rahman A.H."/>
            <person name="Stear M."/>
            <person name="Miah G."/>
            <person name="Das G.B."/>
            <person name="Hossain M.M."/>
            <person name="Kumkum M."/>
            <person name="Islam M.S."/>
            <person name="Mollah A.M."/>
            <person name="Ahsan A."/>
            <person name="Tusar F."/>
            <person name="Khan M.K.I."/>
        </authorList>
    </citation>
    <scope>NUCLEOTIDE SEQUENCE [LARGE SCALE GENOMIC DNA]</scope>
</reference>
<comment type="caution">
    <text evidence="12">Lacks conserved residue(s) required for the propagation of feature annotation.</text>
</comment>
<dbReference type="InterPro" id="IPR006207">
    <property type="entry name" value="Cys_knot_C"/>
</dbReference>
<feature type="domain" description="CTCK" evidence="13">
    <location>
        <begin position="213"/>
        <end position="297"/>
    </location>
</feature>
<dbReference type="InterPro" id="IPR004133">
    <property type="entry name" value="DAN_dom"/>
</dbReference>
<keyword evidence="7" id="KW-0325">Glycoprotein</keyword>
<dbReference type="GO" id="GO:0035582">
    <property type="term" value="P:sequestering of BMP in extracellular matrix"/>
    <property type="evidence" value="ECO:0007669"/>
    <property type="project" value="UniProtKB-ARBA"/>
</dbReference>
<reference evidence="14" key="2">
    <citation type="submission" date="2025-08" db="UniProtKB">
        <authorList>
            <consortium name="Ensembl"/>
        </authorList>
    </citation>
    <scope>IDENTIFICATION</scope>
</reference>
<evidence type="ECO:0000256" key="10">
    <source>
        <dbReference type="ARBA" id="ARBA00078779"/>
    </source>
</evidence>
<dbReference type="FunFam" id="2.10.90.10:FF:000042">
    <property type="entry name" value="Cerberus 1 homolog (Xenopus laevis)"/>
    <property type="match status" value="1"/>
</dbReference>
<evidence type="ECO:0000256" key="3">
    <source>
        <dbReference type="ARBA" id="ARBA00022514"/>
    </source>
</evidence>
<dbReference type="Pfam" id="PF03045">
    <property type="entry name" value="DAN"/>
    <property type="match status" value="1"/>
</dbReference>
<evidence type="ECO:0000313" key="14">
    <source>
        <dbReference type="Ensembl" id="ENSCHIP00010008877.1"/>
    </source>
</evidence>
<dbReference type="InterPro" id="IPR029034">
    <property type="entry name" value="Cystine-knot_cytokine"/>
</dbReference>
<evidence type="ECO:0000256" key="8">
    <source>
        <dbReference type="ARBA" id="ARBA00065670"/>
    </source>
</evidence>
<evidence type="ECO:0000256" key="4">
    <source>
        <dbReference type="ARBA" id="ARBA00022525"/>
    </source>
</evidence>
<comment type="subunit">
    <text evidence="8">Forms monomers and predominantly dimers.</text>
</comment>
<evidence type="ECO:0000256" key="11">
    <source>
        <dbReference type="PIRNR" id="PIRNR027807"/>
    </source>
</evidence>
<evidence type="ECO:0000256" key="2">
    <source>
        <dbReference type="ARBA" id="ARBA00007872"/>
    </source>
</evidence>
<comment type="similarity">
    <text evidence="2 11">Belongs to the DAN family.</text>
</comment>
<dbReference type="GO" id="GO:0003002">
    <property type="term" value="P:regionalization"/>
    <property type="evidence" value="ECO:0007669"/>
    <property type="project" value="UniProtKB-ARBA"/>
</dbReference>
<dbReference type="GO" id="GO:2000381">
    <property type="term" value="P:negative regulation of mesoderm development"/>
    <property type="evidence" value="ECO:0007669"/>
    <property type="project" value="UniProtKB-ARBA"/>
</dbReference>
<keyword evidence="3" id="KW-0202">Cytokine</keyword>
<name>A0A8C2NQR9_CAPHI</name>
<evidence type="ECO:0000256" key="5">
    <source>
        <dbReference type="ARBA" id="ARBA00022729"/>
    </source>
</evidence>
<evidence type="ECO:0000256" key="9">
    <source>
        <dbReference type="ARBA" id="ARBA00069704"/>
    </source>
</evidence>
<dbReference type="GO" id="GO:0009888">
    <property type="term" value="P:tissue development"/>
    <property type="evidence" value="ECO:0007669"/>
    <property type="project" value="UniProtKB-ARBA"/>
</dbReference>
<evidence type="ECO:0000256" key="7">
    <source>
        <dbReference type="ARBA" id="ARBA00023180"/>
    </source>
</evidence>
<evidence type="ECO:0000256" key="12">
    <source>
        <dbReference type="PROSITE-ProRule" id="PRU00039"/>
    </source>
</evidence>